<evidence type="ECO:0000256" key="1">
    <source>
        <dbReference type="ARBA" id="ARBA00010838"/>
    </source>
</evidence>
<evidence type="ECO:0000256" key="2">
    <source>
        <dbReference type="ARBA" id="ARBA00022801"/>
    </source>
</evidence>
<feature type="active site" description="Nucleophile" evidence="4">
    <location>
        <position position="326"/>
    </location>
</feature>
<protein>
    <recommendedName>
        <fullName evidence="8">Beta-glucosidase</fullName>
    </recommendedName>
</protein>
<proteinExistence type="inferred from homology"/>
<dbReference type="InterPro" id="IPR001360">
    <property type="entry name" value="Glyco_hydro_1"/>
</dbReference>
<dbReference type="EMBL" id="MFEY01000004">
    <property type="protein sequence ID" value="OGE90644.1"/>
    <property type="molecule type" value="Genomic_DNA"/>
</dbReference>
<keyword evidence="3" id="KW-0326">Glycosidase</keyword>
<sequence length="407" mass="47550">METPSQETKFQFPNDFLMGAAASAHQVEGNNINSDWWHWEQAGKLPKSGAACDHYNRYPEDFGLARSIGLNAMRISIEWARIEPKEGRWDSKAIEHYKKVLQSMKEQGLTRMVTLWHWTLPQWLADKGGFETKEGIEAFGRYAWFVAQNLGKEIDLWVTLNEPEVYAMASYKRGHHPPFKKNLLLTRKVVDNLIEAHKAGYRAIKQALGPVPIGIAKNFAYFEAYGKNNLLDRLTAYIADRIGNHYFLQKIEQYQDFIGLNYYFYNRCKFSWRHGMDEMNRNFTYGQMKLDDQLSRSDMGWVLHPEGIYHLLLDLKTYKKPIYITENGLADAADTRRPKFLSETLSWLTKALDQGVDLRGYFHWSLTDNYEWHDGFGPRFGLIEVNYATQERKIRPSAEIFKEIKFN</sequence>
<comment type="similarity">
    <text evidence="1 5">Belongs to the glycosyl hydrolase 1 family.</text>
</comment>
<dbReference type="AlphaFoldDB" id="A0A1F5PLG5"/>
<gene>
    <name evidence="6" type="ORF">A3E29_00725</name>
</gene>
<evidence type="ECO:0000256" key="5">
    <source>
        <dbReference type="RuleBase" id="RU003690"/>
    </source>
</evidence>
<evidence type="ECO:0000313" key="7">
    <source>
        <dbReference type="Proteomes" id="UP000177682"/>
    </source>
</evidence>
<evidence type="ECO:0008006" key="8">
    <source>
        <dbReference type="Google" id="ProtNLM"/>
    </source>
</evidence>
<evidence type="ECO:0000256" key="4">
    <source>
        <dbReference type="PROSITE-ProRule" id="PRU10055"/>
    </source>
</evidence>
<dbReference type="Proteomes" id="UP000177682">
    <property type="component" value="Unassembled WGS sequence"/>
</dbReference>
<accession>A0A1F5PLG5</accession>
<dbReference type="GO" id="GO:0008422">
    <property type="term" value="F:beta-glucosidase activity"/>
    <property type="evidence" value="ECO:0007669"/>
    <property type="project" value="TreeGrafter"/>
</dbReference>
<evidence type="ECO:0000256" key="3">
    <source>
        <dbReference type="ARBA" id="ARBA00023295"/>
    </source>
</evidence>
<comment type="caution">
    <text evidence="6">The sequence shown here is derived from an EMBL/GenBank/DDBJ whole genome shotgun (WGS) entry which is preliminary data.</text>
</comment>
<dbReference type="InterPro" id="IPR017853">
    <property type="entry name" value="GH"/>
</dbReference>
<dbReference type="InterPro" id="IPR018120">
    <property type="entry name" value="Glyco_hydro_1_AS"/>
</dbReference>
<dbReference type="PRINTS" id="PR00131">
    <property type="entry name" value="GLHYDRLASE1"/>
</dbReference>
<keyword evidence="2" id="KW-0378">Hydrolase</keyword>
<dbReference type="SUPFAM" id="SSF51445">
    <property type="entry name" value="(Trans)glycosidases"/>
    <property type="match status" value="1"/>
</dbReference>
<dbReference type="Gene3D" id="3.20.20.80">
    <property type="entry name" value="Glycosidases"/>
    <property type="match status" value="1"/>
</dbReference>
<dbReference type="PANTHER" id="PTHR10353">
    <property type="entry name" value="GLYCOSYL HYDROLASE"/>
    <property type="match status" value="1"/>
</dbReference>
<dbReference type="PANTHER" id="PTHR10353:SF209">
    <property type="entry name" value="GALACTOLIPID GALACTOSYLTRANSFERASE SFR2, CHLOROPLASTIC"/>
    <property type="match status" value="1"/>
</dbReference>
<dbReference type="GO" id="GO:0005975">
    <property type="term" value="P:carbohydrate metabolic process"/>
    <property type="evidence" value="ECO:0007669"/>
    <property type="project" value="InterPro"/>
</dbReference>
<dbReference type="Pfam" id="PF00232">
    <property type="entry name" value="Glyco_hydro_1"/>
    <property type="match status" value="2"/>
</dbReference>
<reference evidence="6 7" key="1">
    <citation type="journal article" date="2016" name="Nat. Commun.">
        <title>Thousands of microbial genomes shed light on interconnected biogeochemical processes in an aquifer system.</title>
        <authorList>
            <person name="Anantharaman K."/>
            <person name="Brown C.T."/>
            <person name="Hug L.A."/>
            <person name="Sharon I."/>
            <person name="Castelle C.J."/>
            <person name="Probst A.J."/>
            <person name="Thomas B.C."/>
            <person name="Singh A."/>
            <person name="Wilkins M.J."/>
            <person name="Karaoz U."/>
            <person name="Brodie E.L."/>
            <person name="Williams K.H."/>
            <person name="Hubbard S.S."/>
            <person name="Banfield J.F."/>
        </authorList>
    </citation>
    <scope>NUCLEOTIDE SEQUENCE [LARGE SCALE GENOMIC DNA]</scope>
</reference>
<name>A0A1F5PLG5_9BACT</name>
<organism evidence="6 7">
    <name type="scientific">Candidatus Doudnabacteria bacterium RIFCSPHIGHO2_12_FULL_48_16</name>
    <dbReference type="NCBI Taxonomy" id="1817838"/>
    <lineage>
        <taxon>Bacteria</taxon>
        <taxon>Candidatus Doudnaibacteriota</taxon>
    </lineage>
</organism>
<evidence type="ECO:0000313" key="6">
    <source>
        <dbReference type="EMBL" id="OGE90644.1"/>
    </source>
</evidence>
<dbReference type="PROSITE" id="PS00572">
    <property type="entry name" value="GLYCOSYL_HYDROL_F1_1"/>
    <property type="match status" value="1"/>
</dbReference>